<dbReference type="Proteomes" id="UP000182631">
    <property type="component" value="Unassembled WGS sequence"/>
</dbReference>
<keyword evidence="3" id="KW-1185">Reference proteome</keyword>
<feature type="region of interest" description="Disordered" evidence="1">
    <location>
        <begin position="159"/>
        <end position="206"/>
    </location>
</feature>
<evidence type="ECO:0000313" key="3">
    <source>
        <dbReference type="Proteomes" id="UP000182631"/>
    </source>
</evidence>
<dbReference type="RefSeq" id="WP_074456724.1">
    <property type="nucleotide sequence ID" value="NZ_FITM01000007.1"/>
</dbReference>
<evidence type="ECO:0000313" key="2">
    <source>
        <dbReference type="EMBL" id="CZB11090.1"/>
    </source>
</evidence>
<sequence>MLEAVKIMLLPGNGTLTLDSTAIPAEDLPKEVTKAEIDDNKLKYAPPEDANGNNYTTFQFKVNDGAAGTASAYTMTINVDSVPDVTQVAITSTPTSGTTPKKYAGGEKIQVTVTFDEAVTLTGDPVINLEVGTNSRPSAYGSGSTMTPLVFEYTVMAGQQHRGHHSQRPCGAEQPQGGRQPDAAGHHRAVGERGGGEGDRAEEVSH</sequence>
<feature type="compositionally biased region" description="Basic and acidic residues" evidence="1">
    <location>
        <begin position="189"/>
        <end position="206"/>
    </location>
</feature>
<proteinExistence type="predicted"/>
<reference evidence="3" key="1">
    <citation type="submission" date="2016-02" db="EMBL/GenBank/DDBJ databases">
        <authorList>
            <person name="liu f."/>
        </authorList>
    </citation>
    <scope>NUCLEOTIDE SEQUENCE [LARGE SCALE GENOMIC DNA]</scope>
</reference>
<protein>
    <submittedName>
        <fullName evidence="2">Uncharacterized protein</fullName>
    </submittedName>
</protein>
<accession>A0A170T3R2</accession>
<gene>
    <name evidence="2" type="ORF">FLM9_74</name>
</gene>
<organism evidence="2 3">
    <name type="scientific">Candidatus Synechococcus spongiarum</name>
    <dbReference type="NCBI Taxonomy" id="431041"/>
    <lineage>
        <taxon>Bacteria</taxon>
        <taxon>Bacillati</taxon>
        <taxon>Cyanobacteriota</taxon>
        <taxon>Cyanophyceae</taxon>
        <taxon>Synechococcales</taxon>
        <taxon>Synechococcaceae</taxon>
        <taxon>Synechococcus</taxon>
    </lineage>
</organism>
<dbReference type="OrthoDB" id="517984at2"/>
<evidence type="ECO:0000256" key="1">
    <source>
        <dbReference type="SAM" id="MobiDB-lite"/>
    </source>
</evidence>
<dbReference type="EMBL" id="FITM01000007">
    <property type="protein sequence ID" value="CZB11090.1"/>
    <property type="molecule type" value="Genomic_DNA"/>
</dbReference>
<name>A0A170T3R2_9SYNE</name>
<dbReference type="AlphaFoldDB" id="A0A170T3R2"/>